<evidence type="ECO:0000256" key="1">
    <source>
        <dbReference type="SAM" id="MobiDB-lite"/>
    </source>
</evidence>
<feature type="signal peptide" evidence="2">
    <location>
        <begin position="1"/>
        <end position="41"/>
    </location>
</feature>
<feature type="compositionally biased region" description="Low complexity" evidence="1">
    <location>
        <begin position="38"/>
        <end position="58"/>
    </location>
</feature>
<gene>
    <name evidence="4" type="ORF">AB5J52_23965</name>
</gene>
<keyword evidence="2" id="KW-0732">Signal</keyword>
<protein>
    <submittedName>
        <fullName evidence="4">DUF4232 domain-containing protein</fullName>
    </submittedName>
</protein>
<dbReference type="InterPro" id="IPR006311">
    <property type="entry name" value="TAT_signal"/>
</dbReference>
<evidence type="ECO:0000313" key="4">
    <source>
        <dbReference type="EMBL" id="XDQ45071.1"/>
    </source>
</evidence>
<evidence type="ECO:0000259" key="3">
    <source>
        <dbReference type="Pfam" id="PF14016"/>
    </source>
</evidence>
<feature type="region of interest" description="Disordered" evidence="1">
    <location>
        <begin position="38"/>
        <end position="107"/>
    </location>
</feature>
<sequence length="248" mass="23725">MSKLRNHRTNARRTALATTGAAALLALLTACNGTASGSVSADGGTAAPAAGDSTAAAGSTGGSGSGSSGSGSANGGSASGGSSGTGTSSGSSATGGSSASGGSSSGGSSATGSVAACQASQLSYSWADPGSGTGQQKHAVVAFTNKSGHSCTMYGFPGVDLVNSGQQWSLQRTNATPRRVTLASGASANVTITFLVPAQDDSATFTPTTVVVTAPNQRTSYDLPWHGGAVVLQDGATHPGTYISPVGE</sequence>
<dbReference type="InterPro" id="IPR025326">
    <property type="entry name" value="DUF4232"/>
</dbReference>
<feature type="chain" id="PRO_5044285321" evidence="2">
    <location>
        <begin position="42"/>
        <end position="248"/>
    </location>
</feature>
<name>A0AB39QS53_9ACTN</name>
<organism evidence="4">
    <name type="scientific">Streptomyces sp. R39</name>
    <dbReference type="NCBI Taxonomy" id="3238631"/>
    <lineage>
        <taxon>Bacteria</taxon>
        <taxon>Bacillati</taxon>
        <taxon>Actinomycetota</taxon>
        <taxon>Actinomycetes</taxon>
        <taxon>Kitasatosporales</taxon>
        <taxon>Streptomycetaceae</taxon>
        <taxon>Streptomyces</taxon>
    </lineage>
</organism>
<feature type="compositionally biased region" description="Low complexity" evidence="1">
    <location>
        <begin position="85"/>
        <end position="107"/>
    </location>
</feature>
<dbReference type="RefSeq" id="WP_369223823.1">
    <property type="nucleotide sequence ID" value="NZ_CP163441.1"/>
</dbReference>
<dbReference type="AlphaFoldDB" id="A0AB39QS53"/>
<dbReference type="EMBL" id="CP163441">
    <property type="protein sequence ID" value="XDQ45071.1"/>
    <property type="molecule type" value="Genomic_DNA"/>
</dbReference>
<dbReference type="PROSITE" id="PS51318">
    <property type="entry name" value="TAT"/>
    <property type="match status" value="1"/>
</dbReference>
<feature type="compositionally biased region" description="Gly residues" evidence="1">
    <location>
        <begin position="59"/>
        <end position="84"/>
    </location>
</feature>
<dbReference type="Pfam" id="PF14016">
    <property type="entry name" value="DUF4232"/>
    <property type="match status" value="1"/>
</dbReference>
<accession>A0AB39QS53</accession>
<dbReference type="PROSITE" id="PS51257">
    <property type="entry name" value="PROKAR_LIPOPROTEIN"/>
    <property type="match status" value="1"/>
</dbReference>
<feature type="domain" description="DUF4232" evidence="3">
    <location>
        <begin position="117"/>
        <end position="228"/>
    </location>
</feature>
<proteinExistence type="predicted"/>
<reference evidence="4" key="1">
    <citation type="submission" date="2024-07" db="EMBL/GenBank/DDBJ databases">
        <authorList>
            <person name="Yu S.T."/>
        </authorList>
    </citation>
    <scope>NUCLEOTIDE SEQUENCE</scope>
    <source>
        <strain evidence="4">R39</strain>
    </source>
</reference>
<evidence type="ECO:0000256" key="2">
    <source>
        <dbReference type="SAM" id="SignalP"/>
    </source>
</evidence>